<dbReference type="GO" id="GO:0005524">
    <property type="term" value="F:ATP binding"/>
    <property type="evidence" value="ECO:0007669"/>
    <property type="project" value="UniProtKB-UniRule"/>
</dbReference>
<dbReference type="AlphaFoldDB" id="A0A0C1ZYD1"/>
<reference evidence="7 8" key="1">
    <citation type="submission" date="2014-12" db="EMBL/GenBank/DDBJ databases">
        <title>Genome assembly of Enhygromyxa salina DSM 15201.</title>
        <authorList>
            <person name="Sharma G."/>
            <person name="Subramanian S."/>
        </authorList>
    </citation>
    <scope>NUCLEOTIDE SEQUENCE [LARGE SCALE GENOMIC DNA]</scope>
    <source>
        <strain evidence="7 8">DSM 15201</strain>
    </source>
</reference>
<dbReference type="Gene3D" id="1.10.510.10">
    <property type="entry name" value="Transferase(Phosphotransferase) domain 1"/>
    <property type="match status" value="1"/>
</dbReference>
<sequence length="652" mass="69817">MSSTPMTGSAGAMFGRYVLVQSIGRGDMGEVWVAIDPDLDRKVALKLLAPTTEAKQPNSTAQLLANARAMAGLTHPHVVTIHDVGEVDGQLCIAMEYVDGQSLAAWLSRGPYSWQEALAVLRQAGAALAAAHDVGLVHRNFKPGNVMIDSSGRVRVLDFGLARSQQSDGAPLRYLAPEQLRGEPADARSDMFSFCVVLFEALYGARPFAGDTREALAAQIKGGKRVEIAAEERAPAWVHEVVIRGLAHDPNHRFDDMQRLLRAIERSPVQQQRRRRVIAATLVTMTITVGLVVGITRHDPCDAQAARALAWNPALEAQLRAQIDPRTPAGSLVSQRLSEGLERSSAAWAAGQTQLCHDLRAKRITPGLQAVRERCLQDRRLAINALTGLSTSGEDGSPDLLDALAARPYAGLRSLGDPARCIELGIAVSDAPARSEARAIARARTRLMLALAPAGMKQYAATELARVDEAADLDAADLEHTLLRGRLAAAAGQLDAAQRDLHAVARAGTANHHELAVRAWLALVEFVLAAEPSAVATTDAAPEQAERATRLWQAVRLLDYAQALTGPGASVLRSQIALLRGRLALALDQPALGLSSLDAAIERAELEPTRDPDLLAELLDLRAALLPVPQAAAADRARARAVRIEAFGPDRQ</sequence>
<keyword evidence="3 7" id="KW-0418">Kinase</keyword>
<evidence type="ECO:0000256" key="3">
    <source>
        <dbReference type="ARBA" id="ARBA00022777"/>
    </source>
</evidence>
<dbReference type="PROSITE" id="PS00107">
    <property type="entry name" value="PROTEIN_KINASE_ATP"/>
    <property type="match status" value="1"/>
</dbReference>
<evidence type="ECO:0000313" key="7">
    <source>
        <dbReference type="EMBL" id="KIG16213.1"/>
    </source>
</evidence>
<accession>A0A0C1ZYD1</accession>
<dbReference type="GO" id="GO:0004674">
    <property type="term" value="F:protein serine/threonine kinase activity"/>
    <property type="evidence" value="ECO:0007669"/>
    <property type="project" value="UniProtKB-KW"/>
</dbReference>
<dbReference type="PANTHER" id="PTHR43289">
    <property type="entry name" value="MITOGEN-ACTIVATED PROTEIN KINASE KINASE KINASE 20-RELATED"/>
    <property type="match status" value="1"/>
</dbReference>
<proteinExistence type="predicted"/>
<organism evidence="7 8">
    <name type="scientific">Enhygromyxa salina</name>
    <dbReference type="NCBI Taxonomy" id="215803"/>
    <lineage>
        <taxon>Bacteria</taxon>
        <taxon>Pseudomonadati</taxon>
        <taxon>Myxococcota</taxon>
        <taxon>Polyangia</taxon>
        <taxon>Nannocystales</taxon>
        <taxon>Nannocystaceae</taxon>
        <taxon>Enhygromyxa</taxon>
    </lineage>
</organism>
<evidence type="ECO:0000256" key="4">
    <source>
        <dbReference type="ARBA" id="ARBA00022840"/>
    </source>
</evidence>
<evidence type="ECO:0000256" key="1">
    <source>
        <dbReference type="ARBA" id="ARBA00022679"/>
    </source>
</evidence>
<dbReference type="Gene3D" id="3.30.200.20">
    <property type="entry name" value="Phosphorylase Kinase, domain 1"/>
    <property type="match status" value="1"/>
</dbReference>
<dbReference type="InterPro" id="IPR017441">
    <property type="entry name" value="Protein_kinase_ATP_BS"/>
</dbReference>
<dbReference type="Proteomes" id="UP000031599">
    <property type="component" value="Unassembled WGS sequence"/>
</dbReference>
<dbReference type="PROSITE" id="PS50011">
    <property type="entry name" value="PROTEIN_KINASE_DOM"/>
    <property type="match status" value="1"/>
</dbReference>
<keyword evidence="4 5" id="KW-0067">ATP-binding</keyword>
<gene>
    <name evidence="7" type="ORF">DB30_04825</name>
</gene>
<name>A0A0C1ZYD1_9BACT</name>
<protein>
    <submittedName>
        <fullName evidence="7">Serine/threonine protein kinase</fullName>
    </submittedName>
</protein>
<dbReference type="InterPro" id="IPR000719">
    <property type="entry name" value="Prot_kinase_dom"/>
</dbReference>
<keyword evidence="1" id="KW-0808">Transferase</keyword>
<evidence type="ECO:0000256" key="5">
    <source>
        <dbReference type="PROSITE-ProRule" id="PRU10141"/>
    </source>
</evidence>
<dbReference type="InterPro" id="IPR011009">
    <property type="entry name" value="Kinase-like_dom_sf"/>
</dbReference>
<dbReference type="Pfam" id="PF00069">
    <property type="entry name" value="Pkinase"/>
    <property type="match status" value="1"/>
</dbReference>
<keyword evidence="7" id="KW-0723">Serine/threonine-protein kinase</keyword>
<dbReference type="SUPFAM" id="SSF56112">
    <property type="entry name" value="Protein kinase-like (PK-like)"/>
    <property type="match status" value="1"/>
</dbReference>
<dbReference type="CDD" id="cd14014">
    <property type="entry name" value="STKc_PknB_like"/>
    <property type="match status" value="1"/>
</dbReference>
<keyword evidence="2 5" id="KW-0547">Nucleotide-binding</keyword>
<feature type="binding site" evidence="5">
    <location>
        <position position="46"/>
    </location>
    <ligand>
        <name>ATP</name>
        <dbReference type="ChEBI" id="CHEBI:30616"/>
    </ligand>
</feature>
<evidence type="ECO:0000256" key="2">
    <source>
        <dbReference type="ARBA" id="ARBA00022741"/>
    </source>
</evidence>
<evidence type="ECO:0000259" key="6">
    <source>
        <dbReference type="PROSITE" id="PS50011"/>
    </source>
</evidence>
<evidence type="ECO:0000313" key="8">
    <source>
        <dbReference type="Proteomes" id="UP000031599"/>
    </source>
</evidence>
<dbReference type="PANTHER" id="PTHR43289:SF6">
    <property type="entry name" value="SERINE_THREONINE-PROTEIN KINASE NEKL-3"/>
    <property type="match status" value="1"/>
</dbReference>
<feature type="domain" description="Protein kinase" evidence="6">
    <location>
        <begin position="17"/>
        <end position="270"/>
    </location>
</feature>
<dbReference type="EMBL" id="JMCC02000041">
    <property type="protein sequence ID" value="KIG16213.1"/>
    <property type="molecule type" value="Genomic_DNA"/>
</dbReference>
<comment type="caution">
    <text evidence="7">The sequence shown here is derived from an EMBL/GenBank/DDBJ whole genome shotgun (WGS) entry which is preliminary data.</text>
</comment>